<feature type="compositionally biased region" description="Basic residues" evidence="1">
    <location>
        <begin position="637"/>
        <end position="653"/>
    </location>
</feature>
<evidence type="ECO:0000256" key="1">
    <source>
        <dbReference type="SAM" id="MobiDB-lite"/>
    </source>
</evidence>
<name>A0A2T3ALA8_9PEZI</name>
<feature type="transmembrane region" description="Helical" evidence="2">
    <location>
        <begin position="110"/>
        <end position="128"/>
    </location>
</feature>
<sequence length="653" mass="71770">MPGINQLPAGSEFAAAISVIWAVASWICSWLLLWLTWSHHEKWSYLAFLSISCIFSNTFSIVQQGRDITWYTENVTQQFVRKQNLPADDPELAIAGGSYGVDLALYYLQYYSYNVQAMLVMFWAAELCQLTYQVRENRKIRHIMRKVHSVGITVAWTLPMITILCLRIPSLKKDFVAFLLIADLPCKLTSFQAGQEYSILALLQQPYSDRCYCRVVMLSLAISSSLMLATTLKYLRSRHKFTHWTPPKFNSANSSQVGTSFSQVGSASQTGITSQTGAKSTRSPGSKGLYDRWLLVRFTIAFVLLAIFEVTNTLFQITALHSNMQDAQASAPDLTAGRAIQTFFLFIPGTTPGIFIYIVFGTTAASRQKVADLFSRQDGALARGWQSLCSYLSCCGQGRRRNNSNDREATGGARTPGGTGITVERSLTITSTSRIHGASHPYGNEDDLVSSVSSNQSDISLDEVPKLPGQQRVKVAPWRQESHMVLDSAQLPSPKPLPKSKFIAMGGAQQPARTTRFDTSSPISTTSSTPTTPTPTGTTNVGVRGISSVPIIDEKRRAALENDDSGAIVRLSAVVDEDTLQVPGQQQRPDGYHRMGPEHSDDSGPTLPIQKPEVRFDTGADTIIADSAATGGGYRRGEKHARSHGRNYSRPGR</sequence>
<dbReference type="Proteomes" id="UP000241462">
    <property type="component" value="Unassembled WGS sequence"/>
</dbReference>
<protein>
    <submittedName>
        <fullName evidence="3">Uncharacterized protein</fullName>
    </submittedName>
</protein>
<feature type="transmembrane region" description="Helical" evidence="2">
    <location>
        <begin position="43"/>
        <end position="62"/>
    </location>
</feature>
<feature type="transmembrane region" description="Helical" evidence="2">
    <location>
        <begin position="215"/>
        <end position="235"/>
    </location>
</feature>
<feature type="region of interest" description="Disordered" evidence="1">
    <location>
        <begin position="398"/>
        <end position="420"/>
    </location>
</feature>
<accession>A0A2T3ALA8</accession>
<evidence type="ECO:0000256" key="2">
    <source>
        <dbReference type="SAM" id="Phobius"/>
    </source>
</evidence>
<keyword evidence="2" id="KW-0812">Transmembrane</keyword>
<proteinExistence type="predicted"/>
<evidence type="ECO:0000313" key="4">
    <source>
        <dbReference type="Proteomes" id="UP000241462"/>
    </source>
</evidence>
<reference evidence="3 4" key="1">
    <citation type="journal article" date="2018" name="Mycol. Prog.">
        <title>Coniella lustricola, a new species from submerged detritus.</title>
        <authorList>
            <person name="Raudabaugh D.B."/>
            <person name="Iturriaga T."/>
            <person name="Carver A."/>
            <person name="Mondo S."/>
            <person name="Pangilinan J."/>
            <person name="Lipzen A."/>
            <person name="He G."/>
            <person name="Amirebrahimi M."/>
            <person name="Grigoriev I.V."/>
            <person name="Miller A.N."/>
        </authorList>
    </citation>
    <scope>NUCLEOTIDE SEQUENCE [LARGE SCALE GENOMIC DNA]</scope>
    <source>
        <strain evidence="3 4">B22-T-1</strain>
    </source>
</reference>
<gene>
    <name evidence="3" type="ORF">BD289DRAFT_237725</name>
</gene>
<feature type="transmembrane region" description="Helical" evidence="2">
    <location>
        <begin position="149"/>
        <end position="169"/>
    </location>
</feature>
<keyword evidence="4" id="KW-1185">Reference proteome</keyword>
<keyword evidence="2" id="KW-1133">Transmembrane helix</keyword>
<feature type="region of interest" description="Disordered" evidence="1">
    <location>
        <begin position="508"/>
        <end position="543"/>
    </location>
</feature>
<feature type="transmembrane region" description="Helical" evidence="2">
    <location>
        <begin position="13"/>
        <end position="36"/>
    </location>
</feature>
<dbReference type="OrthoDB" id="5287295at2759"/>
<dbReference type="EMBL" id="KZ678377">
    <property type="protein sequence ID" value="PSS02415.1"/>
    <property type="molecule type" value="Genomic_DNA"/>
</dbReference>
<evidence type="ECO:0000313" key="3">
    <source>
        <dbReference type="EMBL" id="PSS02415.1"/>
    </source>
</evidence>
<feature type="compositionally biased region" description="Low complexity" evidence="1">
    <location>
        <begin position="519"/>
        <end position="539"/>
    </location>
</feature>
<feature type="region of interest" description="Disordered" evidence="1">
    <location>
        <begin position="582"/>
        <end position="653"/>
    </location>
</feature>
<dbReference type="AlphaFoldDB" id="A0A2T3ALA8"/>
<feature type="compositionally biased region" description="Basic and acidic residues" evidence="1">
    <location>
        <begin position="590"/>
        <end position="602"/>
    </location>
</feature>
<feature type="transmembrane region" description="Helical" evidence="2">
    <location>
        <begin position="339"/>
        <end position="360"/>
    </location>
</feature>
<feature type="transmembrane region" description="Helical" evidence="2">
    <location>
        <begin position="294"/>
        <end position="319"/>
    </location>
</feature>
<keyword evidence="2" id="KW-0472">Membrane</keyword>
<organism evidence="3 4">
    <name type="scientific">Coniella lustricola</name>
    <dbReference type="NCBI Taxonomy" id="2025994"/>
    <lineage>
        <taxon>Eukaryota</taxon>
        <taxon>Fungi</taxon>
        <taxon>Dikarya</taxon>
        <taxon>Ascomycota</taxon>
        <taxon>Pezizomycotina</taxon>
        <taxon>Sordariomycetes</taxon>
        <taxon>Sordariomycetidae</taxon>
        <taxon>Diaporthales</taxon>
        <taxon>Schizoparmaceae</taxon>
        <taxon>Coniella</taxon>
    </lineage>
</organism>
<dbReference type="InParanoid" id="A0A2T3ALA8"/>